<dbReference type="EMBL" id="CP126114">
    <property type="protein sequence ID" value="WHY84297.1"/>
    <property type="molecule type" value="Genomic_DNA"/>
</dbReference>
<keyword evidence="2" id="KW-0732">Signal</keyword>
<feature type="region of interest" description="Disordered" evidence="1">
    <location>
        <begin position="123"/>
        <end position="159"/>
    </location>
</feature>
<dbReference type="KEGG" id="nnv:QNH39_16705"/>
<dbReference type="RefSeq" id="WP_066088879.1">
    <property type="nucleotide sequence ID" value="NZ_CP126114.1"/>
</dbReference>
<protein>
    <submittedName>
        <fullName evidence="4">FixH family protein</fullName>
    </submittedName>
</protein>
<feature type="signal peptide" evidence="2">
    <location>
        <begin position="1"/>
        <end position="22"/>
    </location>
</feature>
<evidence type="ECO:0000313" key="5">
    <source>
        <dbReference type="Proteomes" id="UP001178288"/>
    </source>
</evidence>
<accession>A0AA95S921</accession>
<feature type="chain" id="PRO_5041735363" evidence="2">
    <location>
        <begin position="23"/>
        <end position="159"/>
    </location>
</feature>
<feature type="compositionally biased region" description="Basic and acidic residues" evidence="1">
    <location>
        <begin position="132"/>
        <end position="159"/>
    </location>
</feature>
<gene>
    <name evidence="4" type="ORF">QNH39_16705</name>
</gene>
<feature type="domain" description="YtkA-like" evidence="3">
    <location>
        <begin position="30"/>
        <end position="109"/>
    </location>
</feature>
<dbReference type="Pfam" id="PF13115">
    <property type="entry name" value="YtkA"/>
    <property type="match status" value="1"/>
</dbReference>
<evidence type="ECO:0000259" key="3">
    <source>
        <dbReference type="Pfam" id="PF13115"/>
    </source>
</evidence>
<evidence type="ECO:0000256" key="1">
    <source>
        <dbReference type="SAM" id="MobiDB-lite"/>
    </source>
</evidence>
<evidence type="ECO:0000256" key="2">
    <source>
        <dbReference type="SAM" id="SignalP"/>
    </source>
</evidence>
<name>A0AA95S921_9BACI</name>
<proteinExistence type="predicted"/>
<reference evidence="4" key="1">
    <citation type="submission" date="2023-05" db="EMBL/GenBank/DDBJ databases">
        <title>Comparative genomics of Bacillaceae isolates and their secondary metabolite potential.</title>
        <authorList>
            <person name="Song L."/>
            <person name="Nielsen L.J."/>
            <person name="Mohite O."/>
            <person name="Xu X."/>
            <person name="Weber T."/>
            <person name="Kovacs A.T."/>
        </authorList>
    </citation>
    <scope>NUCLEOTIDE SEQUENCE</scope>
    <source>
        <strain evidence="4">XLM17</strain>
    </source>
</reference>
<dbReference type="AlphaFoldDB" id="A0AA95S921"/>
<keyword evidence="5" id="KW-1185">Reference proteome</keyword>
<dbReference type="PROSITE" id="PS51257">
    <property type="entry name" value="PROKAR_LIPOPROTEIN"/>
    <property type="match status" value="1"/>
</dbReference>
<organism evidence="4 5">
    <name type="scientific">Neobacillus novalis</name>
    <dbReference type="NCBI Taxonomy" id="220687"/>
    <lineage>
        <taxon>Bacteria</taxon>
        <taxon>Bacillati</taxon>
        <taxon>Bacillota</taxon>
        <taxon>Bacilli</taxon>
        <taxon>Bacillales</taxon>
        <taxon>Bacillaceae</taxon>
        <taxon>Neobacillus</taxon>
    </lineage>
</organism>
<dbReference type="InterPro" id="IPR032693">
    <property type="entry name" value="YtkA-like_dom"/>
</dbReference>
<sequence length="159" mass="17952">MRKLLVVFISVLLLIVAVSCSKQNDALPEMIKVDLSVKPGTGKVDQPISFEAKVSQGKEMVNDAESVIFEIWRAKDEKHEKIEIKQAKNGIYHLEKSFSQEGTYYIISHVTARDMHNMPKKEFVVGTPSEPEDPKAKDSMENMDMGDHQKDNNHEGDGH</sequence>
<dbReference type="Proteomes" id="UP001178288">
    <property type="component" value="Chromosome"/>
</dbReference>
<evidence type="ECO:0000313" key="4">
    <source>
        <dbReference type="EMBL" id="WHY84297.1"/>
    </source>
</evidence>